<proteinExistence type="inferred from homology"/>
<dbReference type="EC" id="5.3.1.9" evidence="11"/>
<dbReference type="SUPFAM" id="SSF52374">
    <property type="entry name" value="Nucleotidylyl transferase"/>
    <property type="match status" value="1"/>
</dbReference>
<dbReference type="UniPathway" id="UPA00028">
    <property type="reaction ID" value="UER00005"/>
</dbReference>
<dbReference type="NCBIfam" id="NF001211">
    <property type="entry name" value="PRK00179.1"/>
    <property type="match status" value="1"/>
</dbReference>
<dbReference type="Pfam" id="PF02569">
    <property type="entry name" value="Pantoate_ligase"/>
    <property type="match status" value="1"/>
</dbReference>
<dbReference type="PROSITE" id="PS51463">
    <property type="entry name" value="P_GLUCOSE_ISOMERASE_3"/>
    <property type="match status" value="1"/>
</dbReference>
<dbReference type="PROSITE" id="PS00765">
    <property type="entry name" value="P_GLUCOSE_ISOMERASE_1"/>
    <property type="match status" value="1"/>
</dbReference>
<protein>
    <recommendedName>
        <fullName evidence="11">Glucose-6-phosphate isomerase</fullName>
        <ecNumber evidence="11">5.3.1.9</ecNumber>
    </recommendedName>
</protein>
<dbReference type="Gene3D" id="3.40.50.10490">
    <property type="entry name" value="Glucose-6-phosphate isomerase like protein, domain 1"/>
    <property type="match status" value="2"/>
</dbReference>
<evidence type="ECO:0000256" key="1">
    <source>
        <dbReference type="ARBA" id="ARBA00004926"/>
    </source>
</evidence>
<dbReference type="GO" id="GO:0004347">
    <property type="term" value="F:glucose-6-phosphate isomerase activity"/>
    <property type="evidence" value="ECO:0007669"/>
    <property type="project" value="UniProtKB-EC"/>
</dbReference>
<name>A0A812RK46_SYMPI</name>
<comment type="caution">
    <text evidence="12">The sequence shown here is derived from an EMBL/GenBank/DDBJ whole genome shotgun (WGS) entry which is preliminary data.</text>
</comment>
<dbReference type="PRINTS" id="PR00662">
    <property type="entry name" value="G6PISOMERASE"/>
</dbReference>
<dbReference type="InterPro" id="IPR018189">
    <property type="entry name" value="Phosphoglucose_isomerase_CS"/>
</dbReference>
<reference evidence="12" key="1">
    <citation type="submission" date="2021-02" db="EMBL/GenBank/DDBJ databases">
        <authorList>
            <person name="Dougan E. K."/>
            <person name="Rhodes N."/>
            <person name="Thang M."/>
            <person name="Chan C."/>
        </authorList>
    </citation>
    <scope>NUCLEOTIDE SEQUENCE</scope>
</reference>
<keyword evidence="5 11" id="KW-0312">Gluconeogenesis</keyword>
<keyword evidence="7 11" id="KW-0324">Glycolysis</keyword>
<evidence type="ECO:0000256" key="5">
    <source>
        <dbReference type="ARBA" id="ARBA00022432"/>
    </source>
</evidence>
<evidence type="ECO:0000313" key="12">
    <source>
        <dbReference type="EMBL" id="CAE7443786.1"/>
    </source>
</evidence>
<dbReference type="GO" id="GO:0051156">
    <property type="term" value="P:glucose 6-phosphate metabolic process"/>
    <property type="evidence" value="ECO:0007669"/>
    <property type="project" value="TreeGrafter"/>
</dbReference>
<comment type="similarity">
    <text evidence="3 11">Belongs to the GPI family.</text>
</comment>
<evidence type="ECO:0000256" key="9">
    <source>
        <dbReference type="ARBA" id="ARBA00029321"/>
    </source>
</evidence>
<dbReference type="Pfam" id="PF00342">
    <property type="entry name" value="PGI"/>
    <property type="match status" value="1"/>
</dbReference>
<gene>
    <name evidence="12" type="primary">pgi</name>
    <name evidence="12" type="ORF">SPIL2461_LOCUS10790</name>
</gene>
<dbReference type="InterPro" id="IPR042176">
    <property type="entry name" value="Pantoate_ligase_C"/>
</dbReference>
<dbReference type="InterPro" id="IPR046348">
    <property type="entry name" value="SIS_dom_sf"/>
</dbReference>
<evidence type="ECO:0000256" key="10">
    <source>
        <dbReference type="ARBA" id="ARBA00048258"/>
    </source>
</evidence>
<dbReference type="GO" id="GO:0097367">
    <property type="term" value="F:carbohydrate derivative binding"/>
    <property type="evidence" value="ECO:0007669"/>
    <property type="project" value="InterPro"/>
</dbReference>
<sequence>MIIARTATHLASELDALRFKNGAQRCVSLVTTRGGFHDGHGTVINAADTVSDIVVVAVAPEPNQKNGNLVTASEFQDISFLENHHVDLLYAPADDELFPHSFEFMIGVAQPHACDVVDVGAYRLTQHLKLINAVLPNIMVWGEKNFVEFHSVRQMINNLDIRTQIQCVPTLRHADGVAVSSAAENMTAAERANLPILYETLNNVAHAIRTGARTFSNLEKTARLALRGAGLQIQYFKILDEENLGAASEKTTTYRILGGVKLGNIPNLTDPLTQQPLKSLLNDKQRAQRLQHQLAGIWFDFSKQWVDGVVLDGLTALAHDRNVMSQAKAMLAGEAINLSENRAVLHSALRGGAPAADKDMQDQVNKTLSRMFKLEADITSGRWRGYTGKVITDIVHIGIGGSHLGPELVVNALVDHKTNSLRIHFVANIDAAELTRTLALCQPETTLFIIASKSFGTLETQVNAKSARSWFLERTGSLEGIAKHFVAITTNLSAAKAFGLDEANLFPLWDWVGGRFSLWSAVGLPILMSIGKQGFEAFLAGAKEVDTHFATAPAAANVPLLSALLATWNYNFLGARSLAVLAYDERLKLLPDYLQQLEMESNGKSVNRAGERVDCATMPILWGGTGTKGQHAYHQMLHQGTHEFTADFIIVAQDEHNYPEHHNWLLANALGQSQAMAIGHLPAENEPHKAVAGNHSTTTIVLDALAPRQLGALLATYEHKVFCQGAIWDINSFDQWGVELGKRLAEPIYAQLAGHTGQPATQDLVTQHLLDHLKNKKR</sequence>
<dbReference type="PANTHER" id="PTHR11469">
    <property type="entry name" value="GLUCOSE-6-PHOSPHATE ISOMERASE"/>
    <property type="match status" value="1"/>
</dbReference>
<dbReference type="Gene3D" id="3.40.50.620">
    <property type="entry name" value="HUPs"/>
    <property type="match status" value="1"/>
</dbReference>
<dbReference type="UniPathway" id="UPA00109">
    <property type="reaction ID" value="UER00181"/>
</dbReference>
<evidence type="ECO:0000256" key="6">
    <source>
        <dbReference type="ARBA" id="ARBA00022655"/>
    </source>
</evidence>
<dbReference type="InterPro" id="IPR035476">
    <property type="entry name" value="SIS_PGI_1"/>
</dbReference>
<dbReference type="HAMAP" id="MF_00473">
    <property type="entry name" value="G6P_isomerase"/>
    <property type="match status" value="1"/>
</dbReference>
<dbReference type="PROSITE" id="PS00174">
    <property type="entry name" value="P_GLUCOSE_ISOMERASE_2"/>
    <property type="match status" value="1"/>
</dbReference>
<evidence type="ECO:0000256" key="11">
    <source>
        <dbReference type="RuleBase" id="RU000612"/>
    </source>
</evidence>
<dbReference type="GO" id="GO:0005829">
    <property type="term" value="C:cytosol"/>
    <property type="evidence" value="ECO:0007669"/>
    <property type="project" value="TreeGrafter"/>
</dbReference>
<evidence type="ECO:0000256" key="4">
    <source>
        <dbReference type="ARBA" id="ARBA00009256"/>
    </source>
</evidence>
<comment type="pathway">
    <text evidence="2">Cofactor biosynthesis; (R)-pantothenate biosynthesis; (R)-pantothenate from (R)-pantoate and beta-alanine: step 1/1.</text>
</comment>
<dbReference type="InterPro" id="IPR003721">
    <property type="entry name" value="Pantoate_ligase"/>
</dbReference>
<dbReference type="SUPFAM" id="SSF53697">
    <property type="entry name" value="SIS domain"/>
    <property type="match status" value="1"/>
</dbReference>
<comment type="similarity">
    <text evidence="4">Belongs to the pantothenate synthetase family.</text>
</comment>
<dbReference type="GO" id="GO:0015940">
    <property type="term" value="P:pantothenate biosynthetic process"/>
    <property type="evidence" value="ECO:0007669"/>
    <property type="project" value="UniProtKB-UniPathway"/>
</dbReference>
<dbReference type="InterPro" id="IPR035482">
    <property type="entry name" value="SIS_PGI_2"/>
</dbReference>
<evidence type="ECO:0000256" key="7">
    <source>
        <dbReference type="ARBA" id="ARBA00023152"/>
    </source>
</evidence>
<comment type="catalytic activity">
    <reaction evidence="9 11">
        <text>alpha-D-glucose 6-phosphate = beta-D-fructose 6-phosphate</text>
        <dbReference type="Rhea" id="RHEA:11816"/>
        <dbReference type="ChEBI" id="CHEBI:57634"/>
        <dbReference type="ChEBI" id="CHEBI:58225"/>
        <dbReference type="EC" id="5.3.1.9"/>
    </reaction>
</comment>
<dbReference type="EMBL" id="CAJNIZ010020668">
    <property type="protein sequence ID" value="CAE7443786.1"/>
    <property type="molecule type" value="Genomic_DNA"/>
</dbReference>
<comment type="catalytic activity">
    <reaction evidence="10">
        <text>(R)-pantoate + beta-alanine + ATP = (R)-pantothenate + AMP + diphosphate + H(+)</text>
        <dbReference type="Rhea" id="RHEA:10912"/>
        <dbReference type="ChEBI" id="CHEBI:15378"/>
        <dbReference type="ChEBI" id="CHEBI:15980"/>
        <dbReference type="ChEBI" id="CHEBI:29032"/>
        <dbReference type="ChEBI" id="CHEBI:30616"/>
        <dbReference type="ChEBI" id="CHEBI:33019"/>
        <dbReference type="ChEBI" id="CHEBI:57966"/>
        <dbReference type="ChEBI" id="CHEBI:456215"/>
        <dbReference type="EC" id="6.3.2.1"/>
    </reaction>
</comment>
<accession>A0A812RK46</accession>
<keyword evidence="8 11" id="KW-0413">Isomerase</keyword>
<dbReference type="CDD" id="cd05015">
    <property type="entry name" value="SIS_PGI_1"/>
    <property type="match status" value="1"/>
</dbReference>
<dbReference type="AlphaFoldDB" id="A0A812RK46"/>
<dbReference type="InterPro" id="IPR023096">
    <property type="entry name" value="G6P_Isomerase_C"/>
</dbReference>
<comment type="pathway">
    <text evidence="1 11">Carbohydrate degradation; glycolysis; D-glyceraldehyde 3-phosphate and glycerone phosphate from D-glucose: step 2/4.</text>
</comment>
<dbReference type="OrthoDB" id="5831190at2759"/>
<keyword evidence="13" id="KW-1185">Reference proteome</keyword>
<dbReference type="InterPro" id="IPR014729">
    <property type="entry name" value="Rossmann-like_a/b/a_fold"/>
</dbReference>
<dbReference type="PANTHER" id="PTHR11469:SF1">
    <property type="entry name" value="GLUCOSE-6-PHOSPHATE ISOMERASE"/>
    <property type="match status" value="1"/>
</dbReference>
<evidence type="ECO:0000313" key="13">
    <source>
        <dbReference type="Proteomes" id="UP000649617"/>
    </source>
</evidence>
<dbReference type="GO" id="GO:0048029">
    <property type="term" value="F:monosaccharide binding"/>
    <property type="evidence" value="ECO:0007669"/>
    <property type="project" value="TreeGrafter"/>
</dbReference>
<dbReference type="GO" id="GO:0004592">
    <property type="term" value="F:pantoate-beta-alanine ligase activity"/>
    <property type="evidence" value="ECO:0007669"/>
    <property type="project" value="UniProtKB-EC"/>
</dbReference>
<dbReference type="InterPro" id="IPR001672">
    <property type="entry name" value="G6P_Isomerase"/>
</dbReference>
<dbReference type="Proteomes" id="UP000649617">
    <property type="component" value="Unassembled WGS sequence"/>
</dbReference>
<evidence type="ECO:0000256" key="3">
    <source>
        <dbReference type="ARBA" id="ARBA00006604"/>
    </source>
</evidence>
<dbReference type="CDD" id="cd05016">
    <property type="entry name" value="SIS_PGI_2"/>
    <property type="match status" value="1"/>
</dbReference>
<evidence type="ECO:0000256" key="8">
    <source>
        <dbReference type="ARBA" id="ARBA00023235"/>
    </source>
</evidence>
<evidence type="ECO:0000256" key="2">
    <source>
        <dbReference type="ARBA" id="ARBA00004990"/>
    </source>
</evidence>
<dbReference type="GO" id="GO:0006096">
    <property type="term" value="P:glycolytic process"/>
    <property type="evidence" value="ECO:0007669"/>
    <property type="project" value="UniProtKB-UniPathway"/>
</dbReference>
<dbReference type="Gene3D" id="1.10.1390.10">
    <property type="match status" value="1"/>
</dbReference>
<organism evidence="12 13">
    <name type="scientific">Symbiodinium pilosum</name>
    <name type="common">Dinoflagellate</name>
    <dbReference type="NCBI Taxonomy" id="2952"/>
    <lineage>
        <taxon>Eukaryota</taxon>
        <taxon>Sar</taxon>
        <taxon>Alveolata</taxon>
        <taxon>Dinophyceae</taxon>
        <taxon>Suessiales</taxon>
        <taxon>Symbiodiniaceae</taxon>
        <taxon>Symbiodinium</taxon>
    </lineage>
</organism>
<dbReference type="GO" id="GO:0006094">
    <property type="term" value="P:gluconeogenesis"/>
    <property type="evidence" value="ECO:0007669"/>
    <property type="project" value="UniProtKB-KW"/>
</dbReference>
<keyword evidence="6" id="KW-0566">Pantothenate biosynthesis</keyword>
<dbReference type="Gene3D" id="3.30.1300.10">
    <property type="entry name" value="Pantoate-beta-alanine ligase, C-terminal domain"/>
    <property type="match status" value="1"/>
</dbReference>